<name>A0A370HW41_9HYPH</name>
<keyword evidence="6" id="KW-1185">Reference proteome</keyword>
<dbReference type="InterPro" id="IPR000595">
    <property type="entry name" value="cNMP-bd_dom"/>
</dbReference>
<evidence type="ECO:0000256" key="1">
    <source>
        <dbReference type="ARBA" id="ARBA00023015"/>
    </source>
</evidence>
<dbReference type="PRINTS" id="PR00034">
    <property type="entry name" value="HTHCRP"/>
</dbReference>
<evidence type="ECO:0000256" key="3">
    <source>
        <dbReference type="ARBA" id="ARBA00023163"/>
    </source>
</evidence>
<reference evidence="5 6" key="1">
    <citation type="submission" date="2018-07" db="EMBL/GenBank/DDBJ databases">
        <title>Genomic Encyclopedia of Type Strains, Phase IV (KMG-IV): sequencing the most valuable type-strain genomes for metagenomic binning, comparative biology and taxonomic classification.</title>
        <authorList>
            <person name="Goeker M."/>
        </authorList>
    </citation>
    <scope>NUCLEOTIDE SEQUENCE [LARGE SCALE GENOMIC DNA]</scope>
    <source>
        <strain evidence="5 6">DSM 14364</strain>
    </source>
</reference>
<gene>
    <name evidence="5" type="ORF">DES45_101946</name>
</gene>
<dbReference type="InterPro" id="IPR036390">
    <property type="entry name" value="WH_DNA-bd_sf"/>
</dbReference>
<comment type="caution">
    <text evidence="5">The sequence shown here is derived from an EMBL/GenBank/DDBJ whole genome shotgun (WGS) entry which is preliminary data.</text>
</comment>
<dbReference type="Gene3D" id="2.60.120.10">
    <property type="entry name" value="Jelly Rolls"/>
    <property type="match status" value="1"/>
</dbReference>
<evidence type="ECO:0000259" key="4">
    <source>
        <dbReference type="PROSITE" id="PS51063"/>
    </source>
</evidence>
<dbReference type="Proteomes" id="UP000254925">
    <property type="component" value="Unassembled WGS sequence"/>
</dbReference>
<dbReference type="PROSITE" id="PS51063">
    <property type="entry name" value="HTH_CRP_2"/>
    <property type="match status" value="1"/>
</dbReference>
<evidence type="ECO:0000256" key="2">
    <source>
        <dbReference type="ARBA" id="ARBA00023125"/>
    </source>
</evidence>
<dbReference type="OrthoDB" id="7584044at2"/>
<dbReference type="GO" id="GO:0006355">
    <property type="term" value="P:regulation of DNA-templated transcription"/>
    <property type="evidence" value="ECO:0007669"/>
    <property type="project" value="InterPro"/>
</dbReference>
<dbReference type="InterPro" id="IPR018490">
    <property type="entry name" value="cNMP-bd_dom_sf"/>
</dbReference>
<dbReference type="InterPro" id="IPR012318">
    <property type="entry name" value="HTH_CRP"/>
</dbReference>
<dbReference type="AlphaFoldDB" id="A0A370HW41"/>
<dbReference type="InterPro" id="IPR036388">
    <property type="entry name" value="WH-like_DNA-bd_sf"/>
</dbReference>
<proteinExistence type="predicted"/>
<organism evidence="5 6">
    <name type="scientific">Microvirga subterranea</name>
    <dbReference type="NCBI Taxonomy" id="186651"/>
    <lineage>
        <taxon>Bacteria</taxon>
        <taxon>Pseudomonadati</taxon>
        <taxon>Pseudomonadota</taxon>
        <taxon>Alphaproteobacteria</taxon>
        <taxon>Hyphomicrobiales</taxon>
        <taxon>Methylobacteriaceae</taxon>
        <taxon>Microvirga</taxon>
    </lineage>
</organism>
<dbReference type="Gene3D" id="1.10.10.10">
    <property type="entry name" value="Winged helix-like DNA-binding domain superfamily/Winged helix DNA-binding domain"/>
    <property type="match status" value="1"/>
</dbReference>
<keyword evidence="1" id="KW-0805">Transcription regulation</keyword>
<accession>A0A370HW41</accession>
<dbReference type="SUPFAM" id="SSF46785">
    <property type="entry name" value="Winged helix' DNA-binding domain"/>
    <property type="match status" value="1"/>
</dbReference>
<evidence type="ECO:0000313" key="6">
    <source>
        <dbReference type="Proteomes" id="UP000254925"/>
    </source>
</evidence>
<dbReference type="GO" id="GO:0003677">
    <property type="term" value="F:DNA binding"/>
    <property type="evidence" value="ECO:0007669"/>
    <property type="project" value="UniProtKB-KW"/>
</dbReference>
<evidence type="ECO:0000313" key="5">
    <source>
        <dbReference type="EMBL" id="RDI62675.1"/>
    </source>
</evidence>
<dbReference type="SUPFAM" id="SSF51206">
    <property type="entry name" value="cAMP-binding domain-like"/>
    <property type="match status" value="1"/>
</dbReference>
<dbReference type="EMBL" id="QQBB01000001">
    <property type="protein sequence ID" value="RDI62675.1"/>
    <property type="molecule type" value="Genomic_DNA"/>
</dbReference>
<dbReference type="SMART" id="SM00419">
    <property type="entry name" value="HTH_CRP"/>
    <property type="match status" value="1"/>
</dbReference>
<dbReference type="CDD" id="cd00038">
    <property type="entry name" value="CAP_ED"/>
    <property type="match status" value="1"/>
</dbReference>
<dbReference type="Pfam" id="PF00027">
    <property type="entry name" value="cNMP_binding"/>
    <property type="match status" value="1"/>
</dbReference>
<keyword evidence="3" id="KW-0804">Transcription</keyword>
<keyword evidence="2" id="KW-0238">DNA-binding</keyword>
<sequence>MRSDALHGQVQPHPLLRKLESIADLSDEERQAILALPMNVRVFEAKSDIVRDADRPSDCALVLDGFVCRYKILPDGRRQIMGFYIPGDIPDLQSLHLQVMDHSVGTLVRSSIATIPHQNLRELMRHHPGLAEIFWRDSLIDAAMFREWMIGMGRRTAFQRTAHLLCELHVRLRAVGLAGADGYELPVTQNELGDALGLSTVHVNRVLQDLRSEGLIVLRGGSLSIPDWEALKITAEFDSAYLHLKALARDVG</sequence>
<feature type="domain" description="HTH crp-type" evidence="4">
    <location>
        <begin position="155"/>
        <end position="229"/>
    </location>
</feature>
<dbReference type="Pfam" id="PF13545">
    <property type="entry name" value="HTH_Crp_2"/>
    <property type="match status" value="1"/>
</dbReference>
<protein>
    <submittedName>
        <fullName evidence="5">CRP-like cAMP-binding protein</fullName>
    </submittedName>
</protein>
<dbReference type="InterPro" id="IPR014710">
    <property type="entry name" value="RmlC-like_jellyroll"/>
</dbReference>